<feature type="region of interest" description="Disordered" evidence="1">
    <location>
        <begin position="1436"/>
        <end position="1465"/>
    </location>
</feature>
<feature type="compositionally biased region" description="Basic residues" evidence="1">
    <location>
        <begin position="1449"/>
        <end position="1465"/>
    </location>
</feature>
<sequence length="1465" mass="165951">MPNRHKRILSASSIVGAENGVASLSAMSLRSHARFSEEVVSTKDKDMGEDEFVYDEDDDNDEDFVPDEDYYEETIQYGVMDDQLLPTTGHGSSPSPNAQYAQDDDQEIEAVFPPSKPTRAKLKTKDQLFNLKGINMPALHARTAEPSPYTLADLLDKSKDLPGWKDGVYRWSRGKEPVPEYMPEFLIYRKHPGMRDPLGVALVYEGCPELLLYYYRYFQDLAIPQSVEKKDLAKLGLLELEPHMYVFYRNVRESRDPKRDLLKMWVTDEEEVQRTCESETQDALFYRDKLLGDKATLKGGKKKGTHLEKSGRGHGNGQGDRCLTFMQSIESQRGIAHPPGNMSQAHMKGDETLSDLKEFEKNVFGVATTMIRQYAPHEWIADQVKRFHINNLPAIGVDDNQGFFSQQQINLAGVEKAESLEGLDKNMGKAGLPHYDPKDCPQGYTCMFATSNFDGFGDRIHPGFFHFLEVGLYVKCSNFRLVYFSGLHFHGGSPPRAEHGFDDIPDWCTRFNNILYPNDFLLSGFIAMVLAVSAALGRIELFSAMRYDPKGPVTVGEGPLNFMRDGDSIMSRQAYIQYISRQMVILLEGIMSQSPHLGLNMDAVRSLFIDKLTNQVVDFWGTWQYPPDQMPTKSEDMASHSQYMEHKKVDVCLSVPTQLRRLYNSGKLKMTKDADSTGRGTLKINQQALVKAKKKQKVRHVAEEDGNAFGHGEEVPILRRSTRKRTVKNLTEGSDDEEAEEGVDACLTKSPYGIPSILDKRLKILIFPSFTLQHLEVLSTFTSSSPQPHQRSKLALITMLSEWTNREVRDIKRFVGATKEWRAVQKGSHLAESLDLCACILRAQTMFGHWIWWSYLREEVPSHVKRYLEGEGSDHWVTQVVAYIHKQYDLNLASSVLVSFPSVFPQLSSDFQGVFEDADIGRTGIVLEDQTTDRLIIHTCEVISQWVNLPHSQRDGNRNTNFGDWDTRGFFVDAIMQLNHPGLLLLPDLYKVYNIARLPSLTDQDAHWIDKLLAQAFLSEDEEIISRVEGLDAIASSFLPKEQDGWTLSDTLPSATIIRSCPPSRVPPAISTALLSEEELRALADVPDAIKVAGDAIIAFLCDIERLHGPDGASYVSRFPDEWDRNSVFPELSQIELIRQWVAWNRDHHSPFREDAPSRYTYRLAFGDLSYTTASAIFSEFVFRGVTYHTPYTRGVFAPRADDDTSPRPQIVLRDLNHWKQVVEDISIHLRRKGKSEKDIKKHFCSMTAYGGAPTSQRRLENADKFWLAAVEWEKTFGRSTLPIPYKKYKKFMDEQKDAGNLYSIGDLQLMLIHGDLYYAGAVEASSDEEFFKTMLKAGAGAADGLQLLGVLDNLEVVNAARREQGQPLMRGPDPSRVDAATKLYNYLRSTLHGMDKSHLLPDKFHYEHLLCKVKRVITKAPVQYQVFAPFFGNIPKDPESEDTVQKKNTNKKKGTGSTKKKKST</sequence>
<dbReference type="Proteomes" id="UP000053477">
    <property type="component" value="Unassembled WGS sequence"/>
</dbReference>
<feature type="compositionally biased region" description="Polar residues" evidence="1">
    <location>
        <begin position="85"/>
        <end position="100"/>
    </location>
</feature>
<feature type="compositionally biased region" description="Acidic residues" evidence="1">
    <location>
        <begin position="47"/>
        <end position="64"/>
    </location>
</feature>
<proteinExistence type="predicted"/>
<reference evidence="2 3" key="1">
    <citation type="submission" date="2015-04" db="EMBL/GenBank/DDBJ databases">
        <title>Complete genome sequence of Schizopora paradoxa KUC8140, a cosmopolitan wood degrader in East Asia.</title>
        <authorList>
            <consortium name="DOE Joint Genome Institute"/>
            <person name="Min B."/>
            <person name="Park H."/>
            <person name="Jang Y."/>
            <person name="Kim J.-J."/>
            <person name="Kim K.H."/>
            <person name="Pangilinan J."/>
            <person name="Lipzen A."/>
            <person name="Riley R."/>
            <person name="Grigoriev I.V."/>
            <person name="Spatafora J.W."/>
            <person name="Choi I.-G."/>
        </authorList>
    </citation>
    <scope>NUCLEOTIDE SEQUENCE [LARGE SCALE GENOMIC DNA]</scope>
    <source>
        <strain evidence="2 3">KUC8140</strain>
    </source>
</reference>
<feature type="region of interest" description="Disordered" evidence="1">
    <location>
        <begin position="83"/>
        <end position="103"/>
    </location>
</feature>
<dbReference type="OrthoDB" id="3061143at2759"/>
<name>A0A0H2R1H9_9AGAM</name>
<evidence type="ECO:0000256" key="1">
    <source>
        <dbReference type="SAM" id="MobiDB-lite"/>
    </source>
</evidence>
<organism evidence="2 3">
    <name type="scientific">Schizopora paradoxa</name>
    <dbReference type="NCBI Taxonomy" id="27342"/>
    <lineage>
        <taxon>Eukaryota</taxon>
        <taxon>Fungi</taxon>
        <taxon>Dikarya</taxon>
        <taxon>Basidiomycota</taxon>
        <taxon>Agaricomycotina</taxon>
        <taxon>Agaricomycetes</taxon>
        <taxon>Hymenochaetales</taxon>
        <taxon>Schizoporaceae</taxon>
        <taxon>Schizopora</taxon>
    </lineage>
</organism>
<feature type="region of interest" description="Disordered" evidence="1">
    <location>
        <begin position="40"/>
        <end position="64"/>
    </location>
</feature>
<protein>
    <submittedName>
        <fullName evidence="2">Uncharacterized protein</fullName>
    </submittedName>
</protein>
<accession>A0A0H2R1H9</accession>
<evidence type="ECO:0000313" key="2">
    <source>
        <dbReference type="EMBL" id="KLO05202.1"/>
    </source>
</evidence>
<keyword evidence="3" id="KW-1185">Reference proteome</keyword>
<evidence type="ECO:0000313" key="3">
    <source>
        <dbReference type="Proteomes" id="UP000053477"/>
    </source>
</evidence>
<dbReference type="EMBL" id="KQ086346">
    <property type="protein sequence ID" value="KLO05202.1"/>
    <property type="molecule type" value="Genomic_DNA"/>
</dbReference>
<gene>
    <name evidence="2" type="ORF">SCHPADRAFT_1003018</name>
</gene>
<feature type="region of interest" description="Disordered" evidence="1">
    <location>
        <begin position="300"/>
        <end position="320"/>
    </location>
</feature>
<dbReference type="InParanoid" id="A0A0H2R1H9"/>